<dbReference type="HOGENOM" id="CLU_3013828_0_0_1"/>
<keyword evidence="3" id="KW-1185">Reference proteome</keyword>
<dbReference type="AlphaFoldDB" id="A0A074XKG8"/>
<sequence>MIHLRNCDTKLFYFICVNCILVSCSSASGIGVRVDIWFPIRVSLATMSEKSVVNHQ</sequence>
<gene>
    <name evidence="2" type="ORF">M438DRAFT_188528</name>
</gene>
<keyword evidence="1" id="KW-0472">Membrane</keyword>
<accession>A0A074XKG8</accession>
<proteinExistence type="predicted"/>
<organism evidence="2 3">
    <name type="scientific">Aureobasidium pullulans EXF-150</name>
    <dbReference type="NCBI Taxonomy" id="1043002"/>
    <lineage>
        <taxon>Eukaryota</taxon>
        <taxon>Fungi</taxon>
        <taxon>Dikarya</taxon>
        <taxon>Ascomycota</taxon>
        <taxon>Pezizomycotina</taxon>
        <taxon>Dothideomycetes</taxon>
        <taxon>Dothideomycetidae</taxon>
        <taxon>Dothideales</taxon>
        <taxon>Saccotheciaceae</taxon>
        <taxon>Aureobasidium</taxon>
    </lineage>
</organism>
<evidence type="ECO:0000313" key="2">
    <source>
        <dbReference type="EMBL" id="KEQ86010.1"/>
    </source>
</evidence>
<name>A0A074XKG8_AURPU</name>
<protein>
    <submittedName>
        <fullName evidence="2">Uncharacterized protein</fullName>
    </submittedName>
</protein>
<dbReference type="EMBL" id="KL584979">
    <property type="protein sequence ID" value="KEQ86010.1"/>
    <property type="molecule type" value="Genomic_DNA"/>
</dbReference>
<feature type="transmembrane region" description="Helical" evidence="1">
    <location>
        <begin position="12"/>
        <end position="32"/>
    </location>
</feature>
<keyword evidence="1" id="KW-0812">Transmembrane</keyword>
<reference evidence="2 3" key="1">
    <citation type="journal article" date="2014" name="BMC Genomics">
        <title>Genome sequencing of four Aureobasidium pullulans varieties: biotechnological potential, stress tolerance, and description of new species.</title>
        <authorList>
            <person name="Gostin Ar C."/>
            <person name="Ohm R.A."/>
            <person name="Kogej T."/>
            <person name="Sonjak S."/>
            <person name="Turk M."/>
            <person name="Zajc J."/>
            <person name="Zalar P."/>
            <person name="Grube M."/>
            <person name="Sun H."/>
            <person name="Han J."/>
            <person name="Sharma A."/>
            <person name="Chiniquy J."/>
            <person name="Ngan C.Y."/>
            <person name="Lipzen A."/>
            <person name="Barry K."/>
            <person name="Grigoriev I.V."/>
            <person name="Gunde-Cimerman N."/>
        </authorList>
    </citation>
    <scope>NUCLEOTIDE SEQUENCE [LARGE SCALE GENOMIC DNA]</scope>
    <source>
        <strain evidence="2 3">EXF-150</strain>
    </source>
</reference>
<evidence type="ECO:0000256" key="1">
    <source>
        <dbReference type="SAM" id="Phobius"/>
    </source>
</evidence>
<dbReference type="PROSITE" id="PS51257">
    <property type="entry name" value="PROKAR_LIPOPROTEIN"/>
    <property type="match status" value="1"/>
</dbReference>
<dbReference type="RefSeq" id="XP_029762197.1">
    <property type="nucleotide sequence ID" value="XM_029899235.1"/>
</dbReference>
<dbReference type="GeneID" id="40741541"/>
<keyword evidence="1" id="KW-1133">Transmembrane helix</keyword>
<evidence type="ECO:0000313" key="3">
    <source>
        <dbReference type="Proteomes" id="UP000030706"/>
    </source>
</evidence>
<dbReference type="Proteomes" id="UP000030706">
    <property type="component" value="Unassembled WGS sequence"/>
</dbReference>